<evidence type="ECO:0000313" key="4">
    <source>
        <dbReference type="Proteomes" id="UP000060699"/>
    </source>
</evidence>
<dbReference type="KEGG" id="rdp:RD2015_4804"/>
<dbReference type="PANTHER" id="PTHR43272">
    <property type="entry name" value="LONG-CHAIN-FATTY-ACID--COA LIGASE"/>
    <property type="match status" value="1"/>
</dbReference>
<evidence type="ECO:0000256" key="1">
    <source>
        <dbReference type="ARBA" id="ARBA00022741"/>
    </source>
</evidence>
<dbReference type="STRING" id="76731.RD2015_4804"/>
<dbReference type="Proteomes" id="UP000060699">
    <property type="component" value="Chromosome"/>
</dbReference>
<keyword evidence="4" id="KW-1185">Reference proteome</keyword>
<name>A0A0U3ML66_9BURK</name>
<accession>A0A0U3ML66</accession>
<dbReference type="SUPFAM" id="SSF56801">
    <property type="entry name" value="Acetyl-CoA synthetase-like"/>
    <property type="match status" value="1"/>
</dbReference>
<keyword evidence="1" id="KW-0547">Nucleotide-binding</keyword>
<dbReference type="InterPro" id="IPR000873">
    <property type="entry name" value="AMP-dep_synth/lig_dom"/>
</dbReference>
<sequence>MSVPRLSSDALALQRLYHWEDEAPDRLTLRQPMGGGEIKDFTWREVADQTRRMAAHLKTLGLEQGWAPGSRIAILSKNCAWWLMTDLAIWMAGYVSVPLYPTLTADSVHQILTHSEARLLFVGKLDGWEAMKPGVPAGLPCISYPVSPEQAQDDYDTWDAICWDTDPLRGRPSRGADELCTIIYTSGTTGQPKGVMHSFGSFAWAIHSGLRRVNLHSEDRMLSYLPLAHVVERVLVEHGWLRTGLTLYFAESLDTFAADLKRARPTVFFSVPRLWTKFQQGVWARLPQGKLELLLKLPLVGKLVRRKVLTALGLDQCRLAAGGAAPMPVALLRWYRSLGLPINEGYGMTENLAVSHITTPGEDQTGTVGPAYDGVQTRLDPITGELQMKSPALMMGYYKQPELTAETITPDGWLHTGDKADILTKGSVSGCVRITGRVKDLFKTSKGKYVSPAPIEDRLGAHPLLEAVAVAGAGLSQPVGIAMLSAEAVNQVATAGGREALLAGLATHLAAVNAKLDPHEQLDMLAVVTTPWTVDNGLVTPTFKVRRPRVEELFGPKLESWLTQRRKVLLVE</sequence>
<gene>
    <name evidence="3" type="ORF">RD2015_4804</name>
</gene>
<dbReference type="GO" id="GO:0004467">
    <property type="term" value="F:long-chain fatty acid-CoA ligase activity"/>
    <property type="evidence" value="ECO:0007669"/>
    <property type="project" value="TreeGrafter"/>
</dbReference>
<keyword evidence="3" id="KW-0436">Ligase</keyword>
<dbReference type="RefSeq" id="WP_058937692.1">
    <property type="nucleotide sequence ID" value="NZ_CP013729.1"/>
</dbReference>
<dbReference type="OrthoDB" id="9766486at2"/>
<dbReference type="InterPro" id="IPR020845">
    <property type="entry name" value="AMP-binding_CS"/>
</dbReference>
<dbReference type="GO" id="GO:0005524">
    <property type="term" value="F:ATP binding"/>
    <property type="evidence" value="ECO:0007669"/>
    <property type="project" value="UniProtKB-KW"/>
</dbReference>
<dbReference type="InterPro" id="IPR042099">
    <property type="entry name" value="ANL_N_sf"/>
</dbReference>
<dbReference type="PANTHER" id="PTHR43272:SF33">
    <property type="entry name" value="AMP-BINDING DOMAIN-CONTAINING PROTEIN-RELATED"/>
    <property type="match status" value="1"/>
</dbReference>
<dbReference type="PROSITE" id="PS00455">
    <property type="entry name" value="AMP_BINDING"/>
    <property type="match status" value="1"/>
</dbReference>
<dbReference type="GO" id="GO:0016020">
    <property type="term" value="C:membrane"/>
    <property type="evidence" value="ECO:0007669"/>
    <property type="project" value="TreeGrafter"/>
</dbReference>
<dbReference type="Pfam" id="PF23562">
    <property type="entry name" value="AMP-binding_C_3"/>
    <property type="match status" value="1"/>
</dbReference>
<dbReference type="Gene3D" id="3.40.50.12780">
    <property type="entry name" value="N-terminal domain of ligase-like"/>
    <property type="match status" value="1"/>
</dbReference>
<dbReference type="AlphaFoldDB" id="A0A0U3ML66"/>
<reference evidence="3 4" key="1">
    <citation type="submission" date="2015-12" db="EMBL/GenBank/DDBJ databases">
        <title>Complete genome of Roseateles depolymerans KCTC 42856.</title>
        <authorList>
            <person name="Kim K.M."/>
        </authorList>
    </citation>
    <scope>NUCLEOTIDE SEQUENCE [LARGE SCALE GENOMIC DNA]</scope>
    <source>
        <strain evidence="3 4">KCTC 42856</strain>
    </source>
</reference>
<proteinExistence type="predicted"/>
<dbReference type="PATRIC" id="fig|76731.3.peg.4923"/>
<evidence type="ECO:0000313" key="3">
    <source>
        <dbReference type="EMBL" id="ALV09241.1"/>
    </source>
</evidence>
<dbReference type="EMBL" id="CP013729">
    <property type="protein sequence ID" value="ALV09241.1"/>
    <property type="molecule type" value="Genomic_DNA"/>
</dbReference>
<keyword evidence="2" id="KW-0067">ATP-binding</keyword>
<protein>
    <submittedName>
        <fullName evidence="3">AMP-dependent synthetase and ligase</fullName>
    </submittedName>
</protein>
<evidence type="ECO:0000256" key="2">
    <source>
        <dbReference type="ARBA" id="ARBA00022840"/>
    </source>
</evidence>
<dbReference type="Pfam" id="PF00501">
    <property type="entry name" value="AMP-binding"/>
    <property type="match status" value="1"/>
</dbReference>
<organism evidence="3 4">
    <name type="scientific">Roseateles depolymerans</name>
    <dbReference type="NCBI Taxonomy" id="76731"/>
    <lineage>
        <taxon>Bacteria</taxon>
        <taxon>Pseudomonadati</taxon>
        <taxon>Pseudomonadota</taxon>
        <taxon>Betaproteobacteria</taxon>
        <taxon>Burkholderiales</taxon>
        <taxon>Sphaerotilaceae</taxon>
        <taxon>Roseateles</taxon>
    </lineage>
</organism>